<dbReference type="eggNOG" id="COG2733">
    <property type="taxonomic scope" value="Bacteria"/>
</dbReference>
<accession>B8I128</accession>
<dbReference type="EMBL" id="CP001348">
    <property type="protein sequence ID" value="ACL77584.1"/>
    <property type="molecule type" value="Genomic_DNA"/>
</dbReference>
<dbReference type="Proteomes" id="UP000001349">
    <property type="component" value="Chromosome"/>
</dbReference>
<proteinExistence type="predicted"/>
<dbReference type="HOGENOM" id="CLU_425607_0_0_9"/>
<dbReference type="AlphaFoldDB" id="B8I128"/>
<gene>
    <name evidence="1" type="ordered locus">Ccel_3295</name>
</gene>
<name>B8I128_RUMCH</name>
<evidence type="ECO:0000313" key="2">
    <source>
        <dbReference type="Proteomes" id="UP000001349"/>
    </source>
</evidence>
<reference evidence="1 2" key="1">
    <citation type="submission" date="2009-01" db="EMBL/GenBank/DDBJ databases">
        <title>Complete sequence of Clostridium cellulolyticum H10.</title>
        <authorList>
            <consortium name="US DOE Joint Genome Institute"/>
            <person name="Lucas S."/>
            <person name="Copeland A."/>
            <person name="Lapidus A."/>
            <person name="Glavina del Rio T."/>
            <person name="Dalin E."/>
            <person name="Tice H."/>
            <person name="Bruce D."/>
            <person name="Goodwin L."/>
            <person name="Pitluck S."/>
            <person name="Chertkov O."/>
            <person name="Saunders E."/>
            <person name="Brettin T."/>
            <person name="Detter J.C."/>
            <person name="Han C."/>
            <person name="Larimer F."/>
            <person name="Land M."/>
            <person name="Hauser L."/>
            <person name="Kyrpides N."/>
            <person name="Ivanova N."/>
            <person name="Zhou J."/>
            <person name="Richardson P."/>
        </authorList>
    </citation>
    <scope>NUCLEOTIDE SEQUENCE [LARGE SCALE GENOMIC DNA]</scope>
    <source>
        <strain evidence="2">ATCC 35319 / DSM 5812 / JCM 6584 / H10</strain>
    </source>
</reference>
<dbReference type="KEGG" id="cce:Ccel_3295"/>
<organism evidence="1 2">
    <name type="scientific">Ruminiclostridium cellulolyticum (strain ATCC 35319 / DSM 5812 / JCM 6584 / H10)</name>
    <name type="common">Clostridium cellulolyticum</name>
    <dbReference type="NCBI Taxonomy" id="394503"/>
    <lineage>
        <taxon>Bacteria</taxon>
        <taxon>Bacillati</taxon>
        <taxon>Bacillota</taxon>
        <taxon>Clostridia</taxon>
        <taxon>Eubacteriales</taxon>
        <taxon>Oscillospiraceae</taxon>
        <taxon>Ruminiclostridium</taxon>
    </lineage>
</organism>
<dbReference type="OrthoDB" id="3197444at2"/>
<sequence length="643" mass="74132">MATEKYDIRKIFDDMALDLIRSQKRTFLRHQGEQLKEGFQWEQWQLGKLRELNKYRQTNKKIIGGYSDEIMSLIDETLKSSFRKGENNVEKTISEIKNFVIDTPDSGIDTDNLKKYTPDEIAALREAETIIEEAAKLPKATGTDTFFSVNRKKLKALQKAVKKDMGKAQNAVLRKMDDVYRQTIYKAQVYMGSGATTLDQAIDMATKDFLEQGINCIQYKDGKMVNVASWAEMALRTASHRATMLGEGSKMDEWDMHLVVITAHGNTCELCLPWQGKILIDDVYSSGKPDGVHTLLSTAIDEGLFHPNCRHSRAIYFEGITELPKPPVNDEKAVERYQAEQKQRGIERKIRKYKRLEEGSVDPQNQAKYGAKVQEWQGALRQHLKDNTYLRRDPSKVQTDIRSVNQINGARDKKQFSRYKQILGNRVPNSLEDFQYLKYNESDKWAVIKADYRKLNAYNKIIENEPAITNDLKEVSEITGVNMVGLEYRVKTKESFLRKVNTDSLHSLDTKVITDTIASTNDVIRYTYQDNPERLVESYRQVKGNLLGKGYSEVKVKNFWMDKRNPYNGVNCCYMSPQGQKFEVQFHTPESFALKDGELHKLYEEARDDSILPQRKAEIITEMFKLSAKLTRPQGIETIKPRR</sequence>
<dbReference type="STRING" id="394503.Ccel_3295"/>
<keyword evidence="2" id="KW-1185">Reference proteome</keyword>
<dbReference type="Pfam" id="PF06152">
    <property type="entry name" value="Phage_min_cap2"/>
    <property type="match status" value="1"/>
</dbReference>
<dbReference type="InterPro" id="IPR009319">
    <property type="entry name" value="Phage_A118_VSP1"/>
</dbReference>
<dbReference type="GO" id="GO:0005198">
    <property type="term" value="F:structural molecule activity"/>
    <property type="evidence" value="ECO:0007669"/>
    <property type="project" value="InterPro"/>
</dbReference>
<evidence type="ECO:0000313" key="1">
    <source>
        <dbReference type="EMBL" id="ACL77584.1"/>
    </source>
</evidence>
<dbReference type="RefSeq" id="WP_015926638.1">
    <property type="nucleotide sequence ID" value="NC_011898.1"/>
</dbReference>
<evidence type="ECO:0008006" key="3">
    <source>
        <dbReference type="Google" id="ProtNLM"/>
    </source>
</evidence>
<protein>
    <recommendedName>
        <fullName evidence="3">Minor capsid 2 protein</fullName>
    </recommendedName>
</protein>